<dbReference type="Gene3D" id="3.40.50.1240">
    <property type="entry name" value="Phosphoglycerate mutase-like"/>
    <property type="match status" value="2"/>
</dbReference>
<dbReference type="OMA" id="WDSMRAP"/>
<keyword evidence="3" id="KW-1185">Reference proteome</keyword>
<dbReference type="SUPFAM" id="SSF53254">
    <property type="entry name" value="Phosphoglycerate mutase-like"/>
    <property type="match status" value="1"/>
</dbReference>
<feature type="compositionally biased region" description="Pro residues" evidence="1">
    <location>
        <begin position="172"/>
        <end position="182"/>
    </location>
</feature>
<name>U1GF25_ENDPU</name>
<dbReference type="OrthoDB" id="3898179at2759"/>
<evidence type="ECO:0000256" key="1">
    <source>
        <dbReference type="SAM" id="MobiDB-lite"/>
    </source>
</evidence>
<feature type="region of interest" description="Disordered" evidence="1">
    <location>
        <begin position="299"/>
        <end position="338"/>
    </location>
</feature>
<dbReference type="RefSeq" id="XP_007786411.1">
    <property type="nucleotide sequence ID" value="XM_007788221.1"/>
</dbReference>
<dbReference type="eggNOG" id="KOG3734">
    <property type="taxonomic scope" value="Eukaryota"/>
</dbReference>
<feature type="compositionally biased region" description="Low complexity" evidence="1">
    <location>
        <begin position="492"/>
        <end position="505"/>
    </location>
</feature>
<proteinExistence type="predicted"/>
<feature type="region of interest" description="Disordered" evidence="1">
    <location>
        <begin position="531"/>
        <end position="569"/>
    </location>
</feature>
<dbReference type="EMBL" id="KE720772">
    <property type="protein sequence ID" value="ERF76232.1"/>
    <property type="molecule type" value="Genomic_DNA"/>
</dbReference>
<dbReference type="PANTHER" id="PTHR16469">
    <property type="entry name" value="UBIQUITIN-ASSOCIATED AND SH3 DOMAIN-CONTAINING BA-RELATED"/>
    <property type="match status" value="1"/>
</dbReference>
<dbReference type="AlphaFoldDB" id="U1GF25"/>
<feature type="compositionally biased region" description="Low complexity" evidence="1">
    <location>
        <begin position="304"/>
        <end position="319"/>
    </location>
</feature>
<feature type="region of interest" description="Disordered" evidence="1">
    <location>
        <begin position="248"/>
        <end position="285"/>
    </location>
</feature>
<feature type="region of interest" description="Disordered" evidence="1">
    <location>
        <begin position="477"/>
        <end position="511"/>
    </location>
</feature>
<dbReference type="Proteomes" id="UP000019373">
    <property type="component" value="Unassembled WGS sequence"/>
</dbReference>
<feature type="compositionally biased region" description="Basic and acidic residues" evidence="1">
    <location>
        <begin position="679"/>
        <end position="696"/>
    </location>
</feature>
<feature type="region of interest" description="Disordered" evidence="1">
    <location>
        <begin position="672"/>
        <end position="783"/>
    </location>
</feature>
<feature type="compositionally biased region" description="Low complexity" evidence="1">
    <location>
        <begin position="267"/>
        <end position="277"/>
    </location>
</feature>
<evidence type="ECO:0000313" key="2">
    <source>
        <dbReference type="EMBL" id="ERF76232.1"/>
    </source>
</evidence>
<dbReference type="InterPro" id="IPR029033">
    <property type="entry name" value="His_PPase_superfam"/>
</dbReference>
<dbReference type="PANTHER" id="PTHR16469:SF27">
    <property type="entry name" value="UBIQUITIN-ASSOCIATED AND SH3 DOMAIN-CONTAINING BA-RELATED"/>
    <property type="match status" value="1"/>
</dbReference>
<gene>
    <name evidence="2" type="ORF">EPUS_04309</name>
</gene>
<feature type="compositionally biased region" description="Polar residues" evidence="1">
    <location>
        <begin position="711"/>
        <end position="738"/>
    </location>
</feature>
<feature type="compositionally biased region" description="Low complexity" evidence="1">
    <location>
        <begin position="326"/>
        <end position="336"/>
    </location>
</feature>
<evidence type="ECO:0000313" key="3">
    <source>
        <dbReference type="Proteomes" id="UP000019373"/>
    </source>
</evidence>
<feature type="compositionally biased region" description="Polar residues" evidence="1">
    <location>
        <begin position="537"/>
        <end position="569"/>
    </location>
</feature>
<protein>
    <recommendedName>
        <fullName evidence="4">Phosphoglycerate mutase</fullName>
    </recommendedName>
</protein>
<feature type="region of interest" description="Disordered" evidence="1">
    <location>
        <begin position="162"/>
        <end position="195"/>
    </location>
</feature>
<sequence length="783" mass="83708">MGKAPAVIIIARLESRSQQLLQSHADSIRHGARLDQADKQWHLTSPTPYDPPLTYGGWTQARALGARIGGILRAREEEQEDIKSNGMTGGTSEQTGQKRKRKHKIIIHSSPFVRCVQTSIAIAAGIGQFKGRAPSVAKHHTMHSGSPHIHALENSPGLSAIPEPAEDFPTTPLLPEPSPLPTNPNSAEPLASAPSIPCQSKKHRVAELRLDAFLGEWLSPDYFENITPPPESVMMVASAKADLLRPSEAIEGSDSGRRTHGNFPGGWSSDWSASSSADESEEKTGLANMAALGHALSHSLPNRTRSSTHSSDSPGTSYSRRYPSKLNTSLTTSNSNDELAYVPPTPTYAISSSDAIPVGYVAHARDACIDVSYQWDSMRPPQCWGNGGEYGEEWSSMHRRLRNGLSKMIEWYEEHGTAVNKAAEMFVDSADEVETDTVLILVTHGAGCNALLGALTNQPVLLDVGMASLTMAVRKGSVAKSARQKKSEIEDANSTNNNNAPSSARRSSRRGSIDLGIAEDYEMKFTASTDHLRAGSNPLSGSAGSPRIGSSASNSPYRRPATSFSSDSFTIGEGAATFSTAPSARPVTAGAAFSSAGGLHRSKSGHSALRNGIYPTISSAPKIPSGLWRSGTTWSSNSNNEATSESGGESDALPDFGSMNAKSIAACATRGLDGSNDLSLRRKDSNVAPDEQVRPGEEEEQQQQQQEEQGTEVNGNGTRALNRSPTPIASSKPYNQLKSPPYTKTHAHTPTRTASQMGLWGSGFKKDSNMPKRRWTVVENPAG</sequence>
<feature type="compositionally biased region" description="Low complexity" evidence="1">
    <location>
        <begin position="632"/>
        <end position="650"/>
    </location>
</feature>
<dbReference type="GeneID" id="19239340"/>
<evidence type="ECO:0008006" key="4">
    <source>
        <dbReference type="Google" id="ProtNLM"/>
    </source>
</evidence>
<organism evidence="2 3">
    <name type="scientific">Endocarpon pusillum (strain Z07020 / HMAS-L-300199)</name>
    <name type="common">Lichen-forming fungus</name>
    <dbReference type="NCBI Taxonomy" id="1263415"/>
    <lineage>
        <taxon>Eukaryota</taxon>
        <taxon>Fungi</taxon>
        <taxon>Dikarya</taxon>
        <taxon>Ascomycota</taxon>
        <taxon>Pezizomycotina</taxon>
        <taxon>Eurotiomycetes</taxon>
        <taxon>Chaetothyriomycetidae</taxon>
        <taxon>Verrucariales</taxon>
        <taxon>Verrucariaceae</taxon>
        <taxon>Endocarpon</taxon>
    </lineage>
</organism>
<reference evidence="3" key="1">
    <citation type="journal article" date="2014" name="BMC Genomics">
        <title>Genome characteristics reveal the impact of lichenization on lichen-forming fungus Endocarpon pusillum Hedwig (Verrucariales, Ascomycota).</title>
        <authorList>
            <person name="Wang Y.-Y."/>
            <person name="Liu B."/>
            <person name="Zhang X.-Y."/>
            <person name="Zhou Q.-M."/>
            <person name="Zhang T."/>
            <person name="Li H."/>
            <person name="Yu Y.-F."/>
            <person name="Zhang X.-L."/>
            <person name="Hao X.-Y."/>
            <person name="Wang M."/>
            <person name="Wang L."/>
            <person name="Wei J.-C."/>
        </authorList>
    </citation>
    <scope>NUCLEOTIDE SEQUENCE [LARGE SCALE GENOMIC DNA]</scope>
    <source>
        <strain evidence="3">Z07020 / HMAS-L-300199</strain>
    </source>
</reference>
<dbReference type="InterPro" id="IPR051710">
    <property type="entry name" value="Phosphatase_SH3-domain"/>
</dbReference>
<feature type="region of interest" description="Disordered" evidence="1">
    <location>
        <begin position="621"/>
        <end position="656"/>
    </location>
</feature>
<accession>U1GF25</accession>
<feature type="region of interest" description="Disordered" evidence="1">
    <location>
        <begin position="78"/>
        <end position="102"/>
    </location>
</feature>
<dbReference type="HOGENOM" id="CLU_018502_1_0_1"/>